<keyword evidence="4" id="KW-1185">Reference proteome</keyword>
<dbReference type="KEGG" id="clg:Calag_1461"/>
<reference evidence="4" key="1">
    <citation type="submission" date="2012-03" db="EMBL/GenBank/DDBJ databases">
        <title>Complete genome of Caldisphaera lagunensis DSM 15908.</title>
        <authorList>
            <person name="Lucas S."/>
            <person name="Copeland A."/>
            <person name="Lapidus A."/>
            <person name="Glavina del Rio T."/>
            <person name="Dalin E."/>
            <person name="Tice H."/>
            <person name="Bruce D."/>
            <person name="Goodwin L."/>
            <person name="Pitluck S."/>
            <person name="Peters L."/>
            <person name="Mikhailova N."/>
            <person name="Teshima H."/>
            <person name="Kyrpides N."/>
            <person name="Mavromatis K."/>
            <person name="Ivanova N."/>
            <person name="Brettin T."/>
            <person name="Detter J.C."/>
            <person name="Han C."/>
            <person name="Larimer F."/>
            <person name="Land M."/>
            <person name="Hauser L."/>
            <person name="Markowitz V."/>
            <person name="Cheng J.-F."/>
            <person name="Hugenholtz P."/>
            <person name="Woyke T."/>
            <person name="Wu D."/>
            <person name="Spring S."/>
            <person name="Schroeder M."/>
            <person name="Brambilla E."/>
            <person name="Klenk H.-P."/>
            <person name="Eisen J.A."/>
        </authorList>
    </citation>
    <scope>NUCLEOTIDE SEQUENCE [LARGE SCALE GENOMIC DNA]</scope>
    <source>
        <strain evidence="4">DSM 15908 / JCM 11604 / IC-154</strain>
    </source>
</reference>
<dbReference type="AlphaFoldDB" id="L0ADQ0"/>
<dbReference type="InterPro" id="IPR005155">
    <property type="entry name" value="UPF0113_PUA"/>
</dbReference>
<dbReference type="EMBL" id="CP003378">
    <property type="protein sequence ID" value="AFZ71165.1"/>
    <property type="molecule type" value="Genomic_DNA"/>
</dbReference>
<feature type="domain" description="60S ribosome subunit biogenesis protein NIP7 pre-PUA" evidence="2">
    <location>
        <begin position="11"/>
        <end position="86"/>
    </location>
</feature>
<name>L0ADQ0_CALLD</name>
<dbReference type="GeneID" id="14212721"/>
<organism evidence="3 4">
    <name type="scientific">Caldisphaera lagunensis (strain DSM 15908 / JCM 11604 / ANMR 0165 / IC-154)</name>
    <dbReference type="NCBI Taxonomy" id="1056495"/>
    <lineage>
        <taxon>Archaea</taxon>
        <taxon>Thermoproteota</taxon>
        <taxon>Thermoprotei</taxon>
        <taxon>Acidilobales</taxon>
        <taxon>Caldisphaeraceae</taxon>
        <taxon>Caldisphaera</taxon>
    </lineage>
</organism>
<evidence type="ECO:0000259" key="1">
    <source>
        <dbReference type="Pfam" id="PF03657"/>
    </source>
</evidence>
<dbReference type="Pfam" id="PF17833">
    <property type="entry name" value="pre-PUA_NIP7"/>
    <property type="match status" value="1"/>
</dbReference>
<accession>L0ADQ0</accession>
<dbReference type="GO" id="GO:0003723">
    <property type="term" value="F:RNA binding"/>
    <property type="evidence" value="ECO:0007669"/>
    <property type="project" value="InterPro"/>
</dbReference>
<sequence length="173" mass="20133">MQAKKEPKLEKLSKQELNVIKKFLDEIGVKLYSIASNPMKLVVENAFYNDIFDIPIQLKELVLNLDSIYSSGFYLGYIKKEKFYPGLPLLRRISRLCYEINCIKLNEFGEKLFLYGKRVENDNIILFKEGFCLVLNQQNEPLGWGIGKVINVHKEIKIVEPVKDLGWYLRRGG</sequence>
<dbReference type="InterPro" id="IPR040598">
    <property type="entry name" value="NIP7_N"/>
</dbReference>
<dbReference type="InterPro" id="IPR036974">
    <property type="entry name" value="PUA_sf"/>
</dbReference>
<evidence type="ECO:0000259" key="2">
    <source>
        <dbReference type="Pfam" id="PF17833"/>
    </source>
</evidence>
<evidence type="ECO:0000313" key="4">
    <source>
        <dbReference type="Proteomes" id="UP000010469"/>
    </source>
</evidence>
<dbReference type="eggNOG" id="arCOG00993">
    <property type="taxonomic scope" value="Archaea"/>
</dbReference>
<dbReference type="OrthoDB" id="36461at2157"/>
<dbReference type="HOGENOM" id="CLU_1598917_0_0_2"/>
<protein>
    <submittedName>
        <fullName evidence="3">Protein involved in ribosomal biogenesis, contains PUA domain</fullName>
    </submittedName>
</protein>
<feature type="domain" description="UPF0113" evidence="1">
    <location>
        <begin position="102"/>
        <end position="171"/>
    </location>
</feature>
<dbReference type="Gene3D" id="2.30.130.10">
    <property type="entry name" value="PUA domain"/>
    <property type="match status" value="1"/>
</dbReference>
<proteinExistence type="predicted"/>
<dbReference type="InParanoid" id="L0ADQ0"/>
<dbReference type="RefSeq" id="WP_015233062.1">
    <property type="nucleotide sequence ID" value="NC_019791.1"/>
</dbReference>
<gene>
    <name evidence="3" type="ordered locus">Calag_1461</name>
</gene>
<dbReference type="Proteomes" id="UP000010469">
    <property type="component" value="Chromosome"/>
</dbReference>
<dbReference type="STRING" id="1056495.Calag_1461"/>
<dbReference type="Pfam" id="PF03657">
    <property type="entry name" value="UPF0113"/>
    <property type="match status" value="1"/>
</dbReference>
<evidence type="ECO:0000313" key="3">
    <source>
        <dbReference type="EMBL" id="AFZ71165.1"/>
    </source>
</evidence>